<keyword evidence="9" id="KW-1185">Reference proteome</keyword>
<evidence type="ECO:0000313" key="8">
    <source>
        <dbReference type="EMBL" id="GGZ19587.1"/>
    </source>
</evidence>
<dbReference type="AlphaFoldDB" id="A0A918ULM8"/>
<evidence type="ECO:0000256" key="7">
    <source>
        <dbReference type="RuleBase" id="RU362029"/>
    </source>
</evidence>
<dbReference type="GO" id="GO:0008794">
    <property type="term" value="F:arsenate reductase (glutaredoxin) activity"/>
    <property type="evidence" value="ECO:0007669"/>
    <property type="project" value="UniProtKB-UniRule"/>
</dbReference>
<dbReference type="EC" id="1.20.4.1" evidence="4 7"/>
<evidence type="ECO:0000313" key="9">
    <source>
        <dbReference type="Proteomes" id="UP000662572"/>
    </source>
</evidence>
<dbReference type="Proteomes" id="UP000662572">
    <property type="component" value="Unassembled WGS sequence"/>
</dbReference>
<reference evidence="8" key="1">
    <citation type="journal article" date="2014" name="Int. J. Syst. Evol. Microbiol.">
        <title>Complete genome sequence of Corynebacterium casei LMG S-19264T (=DSM 44701T), isolated from a smear-ripened cheese.</title>
        <authorList>
            <consortium name="US DOE Joint Genome Institute (JGI-PGF)"/>
            <person name="Walter F."/>
            <person name="Albersmeier A."/>
            <person name="Kalinowski J."/>
            <person name="Ruckert C."/>
        </authorList>
    </citation>
    <scope>NUCLEOTIDE SEQUENCE</scope>
    <source>
        <strain evidence="8">KCTC 32296</strain>
    </source>
</reference>
<evidence type="ECO:0000256" key="5">
    <source>
        <dbReference type="ARBA" id="ARBA00039879"/>
    </source>
</evidence>
<reference evidence="8" key="2">
    <citation type="submission" date="2020-09" db="EMBL/GenBank/DDBJ databases">
        <authorList>
            <person name="Sun Q."/>
            <person name="Kim S."/>
        </authorList>
    </citation>
    <scope>NUCLEOTIDE SEQUENCE</scope>
    <source>
        <strain evidence="8">KCTC 32296</strain>
    </source>
</reference>
<evidence type="ECO:0000256" key="3">
    <source>
        <dbReference type="ARBA" id="ARBA00023002"/>
    </source>
</evidence>
<dbReference type="InterPro" id="IPR006660">
    <property type="entry name" value="Arsenate_reductase-like"/>
</dbReference>
<comment type="similarity">
    <text evidence="1 6 7">Belongs to the ArsC family.</text>
</comment>
<evidence type="ECO:0000256" key="6">
    <source>
        <dbReference type="PROSITE-ProRule" id="PRU01282"/>
    </source>
</evidence>
<evidence type="ECO:0000256" key="1">
    <source>
        <dbReference type="ARBA" id="ARBA00007198"/>
    </source>
</evidence>
<name>A0A918ULM8_9CAUL</name>
<comment type="catalytic activity">
    <reaction evidence="7">
        <text>[glutaredoxin]-dithiol + arsenate + glutathione + H(+) = glutathionyl-S-S-[glutaredoxin] + arsenite + H2O</text>
        <dbReference type="Rhea" id="RHEA:22016"/>
        <dbReference type="Rhea" id="RHEA-COMP:10729"/>
        <dbReference type="Rhea" id="RHEA-COMP:17668"/>
        <dbReference type="ChEBI" id="CHEBI:15377"/>
        <dbReference type="ChEBI" id="CHEBI:15378"/>
        <dbReference type="ChEBI" id="CHEBI:29242"/>
        <dbReference type="ChEBI" id="CHEBI:29950"/>
        <dbReference type="ChEBI" id="CHEBI:48597"/>
        <dbReference type="ChEBI" id="CHEBI:57925"/>
        <dbReference type="ChEBI" id="CHEBI:146199"/>
        <dbReference type="EC" id="1.20.4.1"/>
    </reaction>
</comment>
<evidence type="ECO:0000256" key="4">
    <source>
        <dbReference type="ARBA" id="ARBA00038969"/>
    </source>
</evidence>
<sequence>MAIEVTIYHRPTCSTSRKALELIRAQDVEPTIIDYGKVGWTKPQLQALLKSMGVGARDILRTRGTPAEELGLTAAGVSDDAILEAMVREPVLVERPIVVTQKGAVIARPVERLLEIL</sequence>
<dbReference type="InterPro" id="IPR036249">
    <property type="entry name" value="Thioredoxin-like_sf"/>
</dbReference>
<dbReference type="PANTHER" id="PTHR30041">
    <property type="entry name" value="ARSENATE REDUCTASE"/>
    <property type="match status" value="1"/>
</dbReference>
<dbReference type="GO" id="GO:0046685">
    <property type="term" value="P:response to arsenic-containing substance"/>
    <property type="evidence" value="ECO:0007669"/>
    <property type="project" value="UniProtKB-KW"/>
</dbReference>
<dbReference type="SUPFAM" id="SSF52833">
    <property type="entry name" value="Thioredoxin-like"/>
    <property type="match status" value="1"/>
</dbReference>
<dbReference type="NCBIfam" id="TIGR00014">
    <property type="entry name" value="arsC"/>
    <property type="match status" value="1"/>
</dbReference>
<dbReference type="EMBL" id="BMZB01000001">
    <property type="protein sequence ID" value="GGZ19587.1"/>
    <property type="molecule type" value="Genomic_DNA"/>
</dbReference>
<accession>A0A918ULM8</accession>
<dbReference type="InterPro" id="IPR006659">
    <property type="entry name" value="Arsenate_reductase"/>
</dbReference>
<dbReference type="PANTHER" id="PTHR30041:SF5">
    <property type="entry name" value="ARSENATE REDUCTASE-RELATED"/>
    <property type="match status" value="1"/>
</dbReference>
<protein>
    <recommendedName>
        <fullName evidence="5 7">Arsenate reductase</fullName>
        <ecNumber evidence="4 7">1.20.4.1</ecNumber>
    </recommendedName>
</protein>
<dbReference type="RefSeq" id="WP_189484342.1">
    <property type="nucleotide sequence ID" value="NZ_BMZB01000001.1"/>
</dbReference>
<dbReference type="PROSITE" id="PS51353">
    <property type="entry name" value="ARSC"/>
    <property type="match status" value="1"/>
</dbReference>
<keyword evidence="3 7" id="KW-0560">Oxidoreductase</keyword>
<organism evidence="8 9">
    <name type="scientific">Asticcacaulis endophyticus</name>
    <dbReference type="NCBI Taxonomy" id="1395890"/>
    <lineage>
        <taxon>Bacteria</taxon>
        <taxon>Pseudomonadati</taxon>
        <taxon>Pseudomonadota</taxon>
        <taxon>Alphaproteobacteria</taxon>
        <taxon>Caulobacterales</taxon>
        <taxon>Caulobacteraceae</taxon>
        <taxon>Asticcacaulis</taxon>
    </lineage>
</organism>
<evidence type="ECO:0000256" key="2">
    <source>
        <dbReference type="ARBA" id="ARBA00022849"/>
    </source>
</evidence>
<comment type="caution">
    <text evidence="8">The sequence shown here is derived from an EMBL/GenBank/DDBJ whole genome shotgun (WGS) entry which is preliminary data.</text>
</comment>
<dbReference type="CDD" id="cd03034">
    <property type="entry name" value="ArsC_ArsC"/>
    <property type="match status" value="1"/>
</dbReference>
<gene>
    <name evidence="8" type="primary">arsC</name>
    <name evidence="8" type="ORF">GCM10011273_00050</name>
</gene>
<dbReference type="Gene3D" id="3.40.30.10">
    <property type="entry name" value="Glutaredoxin"/>
    <property type="match status" value="1"/>
</dbReference>
<keyword evidence="2" id="KW-0059">Arsenical resistance</keyword>
<dbReference type="Pfam" id="PF03960">
    <property type="entry name" value="ArsC"/>
    <property type="match status" value="1"/>
</dbReference>
<proteinExistence type="inferred from homology"/>